<sequence>VADEFGSFVTGLMLANNEDELALNSQSNLKERLMVQSLAAAEHQFHDFIVC</sequence>
<name>A0A0L0EZT3_9EUKA</name>
<organism evidence="1 2">
    <name type="scientific">Sphaeroforma arctica JP610</name>
    <dbReference type="NCBI Taxonomy" id="667725"/>
    <lineage>
        <taxon>Eukaryota</taxon>
        <taxon>Ichthyosporea</taxon>
        <taxon>Ichthyophonida</taxon>
        <taxon>Sphaeroforma</taxon>
    </lineage>
</organism>
<feature type="non-terminal residue" evidence="1">
    <location>
        <position position="1"/>
    </location>
</feature>
<dbReference type="AlphaFoldDB" id="A0A0L0EZT3"/>
<gene>
    <name evidence="1" type="ORF">SARC_17481</name>
</gene>
<keyword evidence="2" id="KW-1185">Reference proteome</keyword>
<accession>A0A0L0EZT3</accession>
<dbReference type="EMBL" id="KQ252509">
    <property type="protein sequence ID" value="KNC70000.1"/>
    <property type="molecule type" value="Genomic_DNA"/>
</dbReference>
<proteinExistence type="predicted"/>
<dbReference type="RefSeq" id="XP_014143902.1">
    <property type="nucleotide sequence ID" value="XM_014288427.1"/>
</dbReference>
<dbReference type="GeneID" id="25917985"/>
<dbReference type="Proteomes" id="UP000054560">
    <property type="component" value="Unassembled WGS sequence"/>
</dbReference>
<evidence type="ECO:0000313" key="1">
    <source>
        <dbReference type="EMBL" id="KNC70000.1"/>
    </source>
</evidence>
<evidence type="ECO:0000313" key="2">
    <source>
        <dbReference type="Proteomes" id="UP000054560"/>
    </source>
</evidence>
<reference evidence="1 2" key="1">
    <citation type="submission" date="2011-02" db="EMBL/GenBank/DDBJ databases">
        <title>The Genome Sequence of Sphaeroforma arctica JP610.</title>
        <authorList>
            <consortium name="The Broad Institute Genome Sequencing Platform"/>
            <person name="Russ C."/>
            <person name="Cuomo C."/>
            <person name="Young S.K."/>
            <person name="Zeng Q."/>
            <person name="Gargeya S."/>
            <person name="Alvarado L."/>
            <person name="Berlin A."/>
            <person name="Chapman S.B."/>
            <person name="Chen Z."/>
            <person name="Freedman E."/>
            <person name="Gellesch M."/>
            <person name="Goldberg J."/>
            <person name="Griggs A."/>
            <person name="Gujja S."/>
            <person name="Heilman E."/>
            <person name="Heiman D."/>
            <person name="Howarth C."/>
            <person name="Mehta T."/>
            <person name="Neiman D."/>
            <person name="Pearson M."/>
            <person name="Roberts A."/>
            <person name="Saif S."/>
            <person name="Shea T."/>
            <person name="Shenoy N."/>
            <person name="Sisk P."/>
            <person name="Stolte C."/>
            <person name="Sykes S."/>
            <person name="White J."/>
            <person name="Yandava C."/>
            <person name="Burger G."/>
            <person name="Gray M.W."/>
            <person name="Holland P.W.H."/>
            <person name="King N."/>
            <person name="Lang F.B.F."/>
            <person name="Roger A.J."/>
            <person name="Ruiz-Trillo I."/>
            <person name="Haas B."/>
            <person name="Nusbaum C."/>
            <person name="Birren B."/>
        </authorList>
    </citation>
    <scope>NUCLEOTIDE SEQUENCE [LARGE SCALE GENOMIC DNA]</scope>
    <source>
        <strain evidence="1 2">JP610</strain>
    </source>
</reference>
<protein>
    <submittedName>
        <fullName evidence="1">Uncharacterized protein</fullName>
    </submittedName>
</protein>